<dbReference type="Proteomes" id="UP001428341">
    <property type="component" value="Unassembled WGS sequence"/>
</dbReference>
<dbReference type="PANTHER" id="PTHR47295">
    <property type="entry name" value="EG45-LIKE DOMAIN CONTAINING PROTEIN 1-RELATED"/>
    <property type="match status" value="1"/>
</dbReference>
<comment type="caution">
    <text evidence="2">The sequence shown here is derived from an EMBL/GenBank/DDBJ whole genome shotgun (WGS) entry which is preliminary data.</text>
</comment>
<feature type="domain" description="RlpA-like protein double-psi beta-barrel" evidence="1">
    <location>
        <begin position="5"/>
        <end position="77"/>
    </location>
</feature>
<sequence length="141" mass="14940">MTGAAGDALWNNGAVLGKMLRHKCTEARNAVPHPWTSNNVNVKIVDHCSGCPSTIGLSREAFTQIANPVSGIINIDYHGLPPPSNAHVVASAATTNLQTPAREKDLRRVQADKASLPVKEAHTCNVVSKAEDHSSSSTPLQ</sequence>
<dbReference type="CDD" id="cd22269">
    <property type="entry name" value="DPBB_EG45-like"/>
    <property type="match status" value="1"/>
</dbReference>
<dbReference type="InterPro" id="IPR036908">
    <property type="entry name" value="RlpA-like_sf"/>
</dbReference>
<dbReference type="Gene3D" id="2.40.40.10">
    <property type="entry name" value="RlpA-like domain"/>
    <property type="match status" value="1"/>
</dbReference>
<organism evidence="2 3">
    <name type="scientific">Citrus x changshan-huyou</name>
    <dbReference type="NCBI Taxonomy" id="2935761"/>
    <lineage>
        <taxon>Eukaryota</taxon>
        <taxon>Viridiplantae</taxon>
        <taxon>Streptophyta</taxon>
        <taxon>Embryophyta</taxon>
        <taxon>Tracheophyta</taxon>
        <taxon>Spermatophyta</taxon>
        <taxon>Magnoliopsida</taxon>
        <taxon>eudicotyledons</taxon>
        <taxon>Gunneridae</taxon>
        <taxon>Pentapetalae</taxon>
        <taxon>rosids</taxon>
        <taxon>malvids</taxon>
        <taxon>Sapindales</taxon>
        <taxon>Rutaceae</taxon>
        <taxon>Aurantioideae</taxon>
        <taxon>Citrus</taxon>
    </lineage>
</organism>
<dbReference type="GO" id="GO:0009627">
    <property type="term" value="P:systemic acquired resistance"/>
    <property type="evidence" value="ECO:0007669"/>
    <property type="project" value="InterPro"/>
</dbReference>
<dbReference type="AlphaFoldDB" id="A0AAP0MJE9"/>
<keyword evidence="3" id="KW-1185">Reference proteome</keyword>
<gene>
    <name evidence="2" type="ORF">WN944_002871</name>
</gene>
<proteinExistence type="predicted"/>
<accession>A0AAP0MJE9</accession>
<evidence type="ECO:0000259" key="1">
    <source>
        <dbReference type="Pfam" id="PF03330"/>
    </source>
</evidence>
<dbReference type="Pfam" id="PF03330">
    <property type="entry name" value="DPBB_1"/>
    <property type="match status" value="1"/>
</dbReference>
<dbReference type="InterPro" id="IPR044206">
    <property type="entry name" value="EGC1/2"/>
</dbReference>
<dbReference type="GO" id="GO:0048046">
    <property type="term" value="C:apoplast"/>
    <property type="evidence" value="ECO:0007669"/>
    <property type="project" value="InterPro"/>
</dbReference>
<dbReference type="InterPro" id="IPR009009">
    <property type="entry name" value="RlpA-like_DPBB"/>
</dbReference>
<protein>
    <recommendedName>
        <fullName evidence="1">RlpA-like protein double-psi beta-barrel domain-containing protein</fullName>
    </recommendedName>
</protein>
<dbReference type="PANTHER" id="PTHR47295:SF2">
    <property type="entry name" value="EG45-LIKE DOMAIN CONTAINING PROTEIN 1-RELATED"/>
    <property type="match status" value="1"/>
</dbReference>
<dbReference type="EMBL" id="JBCGBO010000004">
    <property type="protein sequence ID" value="KAK9210500.1"/>
    <property type="molecule type" value="Genomic_DNA"/>
</dbReference>
<reference evidence="2 3" key="1">
    <citation type="submission" date="2024-05" db="EMBL/GenBank/DDBJ databases">
        <title>Haplotype-resolved chromosome-level genome assembly of Huyou (Citrus changshanensis).</title>
        <authorList>
            <person name="Miao C."/>
            <person name="Chen W."/>
            <person name="Wu Y."/>
            <person name="Wang L."/>
            <person name="Zhao S."/>
            <person name="Grierson D."/>
            <person name="Xu C."/>
            <person name="Chen K."/>
        </authorList>
    </citation>
    <scope>NUCLEOTIDE SEQUENCE [LARGE SCALE GENOMIC DNA]</scope>
    <source>
        <strain evidence="2">01-14</strain>
        <tissue evidence="2">Leaf</tissue>
    </source>
</reference>
<evidence type="ECO:0000313" key="2">
    <source>
        <dbReference type="EMBL" id="KAK9210500.1"/>
    </source>
</evidence>
<name>A0AAP0MJE9_9ROSI</name>
<dbReference type="SUPFAM" id="SSF50685">
    <property type="entry name" value="Barwin-like endoglucanases"/>
    <property type="match status" value="1"/>
</dbReference>
<evidence type="ECO:0000313" key="3">
    <source>
        <dbReference type="Proteomes" id="UP001428341"/>
    </source>
</evidence>